<evidence type="ECO:0000259" key="1">
    <source>
        <dbReference type="Pfam" id="PF00535"/>
    </source>
</evidence>
<accession>A0A939BBH8</accession>
<protein>
    <submittedName>
        <fullName evidence="2">Glycosyltransferase</fullName>
    </submittedName>
</protein>
<dbReference type="Gene3D" id="3.90.550.10">
    <property type="entry name" value="Spore Coat Polysaccharide Biosynthesis Protein SpsA, Chain A"/>
    <property type="match status" value="2"/>
</dbReference>
<keyword evidence="3" id="KW-1185">Reference proteome</keyword>
<evidence type="ECO:0000313" key="3">
    <source>
        <dbReference type="Proteomes" id="UP000713880"/>
    </source>
</evidence>
<gene>
    <name evidence="2" type="ORF">H6A13_11565</name>
</gene>
<feature type="domain" description="Glycosyltransferase 2-like" evidence="1">
    <location>
        <begin position="309"/>
        <end position="356"/>
    </location>
</feature>
<dbReference type="InterPro" id="IPR050834">
    <property type="entry name" value="Glycosyltransf_2"/>
</dbReference>
<dbReference type="Pfam" id="PF00535">
    <property type="entry name" value="Glycos_transf_2"/>
    <property type="match status" value="2"/>
</dbReference>
<dbReference type="PANTHER" id="PTHR43685:SF2">
    <property type="entry name" value="GLYCOSYLTRANSFERASE 2-LIKE DOMAIN-CONTAINING PROTEIN"/>
    <property type="match status" value="1"/>
</dbReference>
<reference evidence="2" key="1">
    <citation type="submission" date="2020-08" db="EMBL/GenBank/DDBJ databases">
        <authorList>
            <person name="Cejkova D."/>
            <person name="Kubasova T."/>
            <person name="Jahodarova E."/>
            <person name="Rychlik I."/>
        </authorList>
    </citation>
    <scope>NUCLEOTIDE SEQUENCE</scope>
    <source>
        <strain evidence="2">An420c</strain>
    </source>
</reference>
<feature type="domain" description="Glycosyltransferase 2-like" evidence="1">
    <location>
        <begin position="2"/>
        <end position="159"/>
    </location>
</feature>
<name>A0A939BBH8_9CLOT</name>
<dbReference type="InterPro" id="IPR001173">
    <property type="entry name" value="Glyco_trans_2-like"/>
</dbReference>
<dbReference type="CDD" id="cd04184">
    <property type="entry name" value="GT2_RfbC_Mx_like"/>
    <property type="match status" value="1"/>
</dbReference>
<dbReference type="PANTHER" id="PTHR43685">
    <property type="entry name" value="GLYCOSYLTRANSFERASE"/>
    <property type="match status" value="1"/>
</dbReference>
<dbReference type="SUPFAM" id="SSF53448">
    <property type="entry name" value="Nucleotide-diphospho-sugar transferases"/>
    <property type="match status" value="2"/>
</dbReference>
<dbReference type="InterPro" id="IPR029044">
    <property type="entry name" value="Nucleotide-diphossugar_trans"/>
</dbReference>
<dbReference type="AlphaFoldDB" id="A0A939BBH8"/>
<evidence type="ECO:0000313" key="2">
    <source>
        <dbReference type="EMBL" id="MBM6827723.1"/>
    </source>
</evidence>
<sequence>MSIIVPLYNTPKDFLKQMIESVQSQTYSNWELCLADGSDDAHDYVEEVCNTYAKKDSRIVYHRLVKNEGIVGNTNRCIDLASGVYFGLLDHDDILHPSALYEVAKAIEKGADFIYTDEMKFRDMPESSTDIVCKNGFGKDELRSHNYICHFVVFKKSLLEGMAELYRLECEGSQDYDMVLRLTEKAEHIVHIPKILYYWRVHEGSVSMNLAGKQYAVDSAKQALGDQLKRTGELGKVACNLPYETIYRISYNIRKNPLVSVILKGNNRKTDLSSYVKKLLERTTYRPLEIVCAGLDEAIFCGNGVIFSEKASGEYFIFLTDDCLPLTDMWIEEMLMYAQREDVGCVGPWILYRNHTTCFAGAVLDSQEPSGIHLINRGMPEDEQGYEANMRHVRNTTILTGRCLMIARKRFSELGGFDSEMKGFRDADLCLKSRDAGYWNVWTCFAKIESGRSPGRDVVWKESDAFRKKWLERLWQEDEFYHPLLKALKWM</sequence>
<dbReference type="RefSeq" id="WP_204909712.1">
    <property type="nucleotide sequence ID" value="NZ_JACJLV010000054.1"/>
</dbReference>
<dbReference type="Proteomes" id="UP000713880">
    <property type="component" value="Unassembled WGS sequence"/>
</dbReference>
<proteinExistence type="predicted"/>
<organism evidence="2 3">
    <name type="scientific">Mordavella massiliensis</name>
    <dbReference type="NCBI Taxonomy" id="1871024"/>
    <lineage>
        <taxon>Bacteria</taxon>
        <taxon>Bacillati</taxon>
        <taxon>Bacillota</taxon>
        <taxon>Clostridia</taxon>
        <taxon>Eubacteriales</taxon>
        <taxon>Clostridiaceae</taxon>
        <taxon>Mordavella</taxon>
    </lineage>
</organism>
<dbReference type="EMBL" id="JACJLV010000054">
    <property type="protein sequence ID" value="MBM6827723.1"/>
    <property type="molecule type" value="Genomic_DNA"/>
</dbReference>
<reference evidence="2" key="2">
    <citation type="journal article" date="2021" name="Sci. Rep.">
        <title>The distribution of antibiotic resistance genes in chicken gut microbiota commensals.</title>
        <authorList>
            <person name="Juricova H."/>
            <person name="Matiasovicova J."/>
            <person name="Kubasova T."/>
            <person name="Cejkova D."/>
            <person name="Rychlik I."/>
        </authorList>
    </citation>
    <scope>NUCLEOTIDE SEQUENCE</scope>
    <source>
        <strain evidence="2">An420c</strain>
    </source>
</reference>
<comment type="caution">
    <text evidence="2">The sequence shown here is derived from an EMBL/GenBank/DDBJ whole genome shotgun (WGS) entry which is preliminary data.</text>
</comment>